<keyword evidence="2" id="KW-1185">Reference proteome</keyword>
<organism evidence="1 2">
    <name type="scientific">Auriscalpium vulgare</name>
    <dbReference type="NCBI Taxonomy" id="40419"/>
    <lineage>
        <taxon>Eukaryota</taxon>
        <taxon>Fungi</taxon>
        <taxon>Dikarya</taxon>
        <taxon>Basidiomycota</taxon>
        <taxon>Agaricomycotina</taxon>
        <taxon>Agaricomycetes</taxon>
        <taxon>Russulales</taxon>
        <taxon>Auriscalpiaceae</taxon>
        <taxon>Auriscalpium</taxon>
    </lineage>
</organism>
<gene>
    <name evidence="1" type="ORF">FA95DRAFT_1574905</name>
</gene>
<sequence length="154" mass="16437">MHASTVALTLALVAATASAAPNPEPVFARGIGHDIENVAGDAASILPTVLKFLKRNEEVDARGIGKTIEHIAEARGFGKTLEHIAGDATNLLPLFLLKREEVEARGVGKDIENVAGDAVNTLPTILKFAKFLPIRREYESIVADMAARSINDLD</sequence>
<dbReference type="Proteomes" id="UP000814033">
    <property type="component" value="Unassembled WGS sequence"/>
</dbReference>
<protein>
    <submittedName>
        <fullName evidence="1">Uncharacterized protein</fullName>
    </submittedName>
</protein>
<name>A0ACB8RJ14_9AGAM</name>
<dbReference type="EMBL" id="MU276005">
    <property type="protein sequence ID" value="KAI0043777.1"/>
    <property type="molecule type" value="Genomic_DNA"/>
</dbReference>
<evidence type="ECO:0000313" key="2">
    <source>
        <dbReference type="Proteomes" id="UP000814033"/>
    </source>
</evidence>
<proteinExistence type="predicted"/>
<reference evidence="1" key="1">
    <citation type="submission" date="2021-02" db="EMBL/GenBank/DDBJ databases">
        <authorList>
            <consortium name="DOE Joint Genome Institute"/>
            <person name="Ahrendt S."/>
            <person name="Looney B.P."/>
            <person name="Miyauchi S."/>
            <person name="Morin E."/>
            <person name="Drula E."/>
            <person name="Courty P.E."/>
            <person name="Chicoki N."/>
            <person name="Fauchery L."/>
            <person name="Kohler A."/>
            <person name="Kuo A."/>
            <person name="Labutti K."/>
            <person name="Pangilinan J."/>
            <person name="Lipzen A."/>
            <person name="Riley R."/>
            <person name="Andreopoulos W."/>
            <person name="He G."/>
            <person name="Johnson J."/>
            <person name="Barry K.W."/>
            <person name="Grigoriev I.V."/>
            <person name="Nagy L."/>
            <person name="Hibbett D."/>
            <person name="Henrissat B."/>
            <person name="Matheny P.B."/>
            <person name="Labbe J."/>
            <person name="Martin F."/>
        </authorList>
    </citation>
    <scope>NUCLEOTIDE SEQUENCE</scope>
    <source>
        <strain evidence="1">FP105234-sp</strain>
    </source>
</reference>
<reference evidence="1" key="2">
    <citation type="journal article" date="2022" name="New Phytol.">
        <title>Evolutionary transition to the ectomycorrhizal habit in the genomes of a hyperdiverse lineage of mushroom-forming fungi.</title>
        <authorList>
            <person name="Looney B."/>
            <person name="Miyauchi S."/>
            <person name="Morin E."/>
            <person name="Drula E."/>
            <person name="Courty P.E."/>
            <person name="Kohler A."/>
            <person name="Kuo A."/>
            <person name="LaButti K."/>
            <person name="Pangilinan J."/>
            <person name="Lipzen A."/>
            <person name="Riley R."/>
            <person name="Andreopoulos W."/>
            <person name="He G."/>
            <person name="Johnson J."/>
            <person name="Nolan M."/>
            <person name="Tritt A."/>
            <person name="Barry K.W."/>
            <person name="Grigoriev I.V."/>
            <person name="Nagy L.G."/>
            <person name="Hibbett D."/>
            <person name="Henrissat B."/>
            <person name="Matheny P.B."/>
            <person name="Labbe J."/>
            <person name="Martin F.M."/>
        </authorList>
    </citation>
    <scope>NUCLEOTIDE SEQUENCE</scope>
    <source>
        <strain evidence="1">FP105234-sp</strain>
    </source>
</reference>
<evidence type="ECO:0000313" key="1">
    <source>
        <dbReference type="EMBL" id="KAI0043777.1"/>
    </source>
</evidence>
<accession>A0ACB8RJ14</accession>
<comment type="caution">
    <text evidence="1">The sequence shown here is derived from an EMBL/GenBank/DDBJ whole genome shotgun (WGS) entry which is preliminary data.</text>
</comment>